<dbReference type="EMBL" id="WNYA01000009">
    <property type="protein sequence ID" value="KAG8556786.1"/>
    <property type="molecule type" value="Genomic_DNA"/>
</dbReference>
<comment type="caution">
    <text evidence="9">The sequence shown here is derived from an EMBL/GenBank/DDBJ whole genome shotgun (WGS) entry which is preliminary data.</text>
</comment>
<dbReference type="Gene3D" id="1.10.1580.10">
    <property type="match status" value="1"/>
</dbReference>
<proteinExistence type="predicted"/>
<dbReference type="GO" id="GO:0005730">
    <property type="term" value="C:nucleolus"/>
    <property type="evidence" value="ECO:0007669"/>
    <property type="project" value="UniProtKB-SubCell"/>
</dbReference>
<dbReference type="InterPro" id="IPR006073">
    <property type="entry name" value="GTP-bd"/>
</dbReference>
<dbReference type="Proteomes" id="UP000824782">
    <property type="component" value="Unassembled WGS sequence"/>
</dbReference>
<dbReference type="PANTHER" id="PTHR11089:SF11">
    <property type="entry name" value="GUANINE NUCLEOTIDE-BINDING PROTEIN-LIKE 3"/>
    <property type="match status" value="1"/>
</dbReference>
<dbReference type="InterPro" id="IPR027417">
    <property type="entry name" value="P-loop_NTPase"/>
</dbReference>
<reference evidence="9" key="1">
    <citation type="thesis" date="2020" institute="ProQuest LLC" country="789 East Eisenhower Parkway, Ann Arbor, MI, USA">
        <title>Comparative Genomics and Chromosome Evolution.</title>
        <authorList>
            <person name="Mudd A.B."/>
        </authorList>
    </citation>
    <scope>NUCLEOTIDE SEQUENCE</scope>
    <source>
        <strain evidence="9">237g6f4</strain>
        <tissue evidence="9">Blood</tissue>
    </source>
</reference>
<feature type="compositionally biased region" description="Acidic residues" evidence="7">
    <location>
        <begin position="518"/>
        <end position="527"/>
    </location>
</feature>
<organism evidence="9 10">
    <name type="scientific">Engystomops pustulosus</name>
    <name type="common">Tungara frog</name>
    <name type="synonym">Physalaemus pustulosus</name>
    <dbReference type="NCBI Taxonomy" id="76066"/>
    <lineage>
        <taxon>Eukaryota</taxon>
        <taxon>Metazoa</taxon>
        <taxon>Chordata</taxon>
        <taxon>Craniata</taxon>
        <taxon>Vertebrata</taxon>
        <taxon>Euteleostomi</taxon>
        <taxon>Amphibia</taxon>
        <taxon>Batrachia</taxon>
        <taxon>Anura</taxon>
        <taxon>Neobatrachia</taxon>
        <taxon>Hyloidea</taxon>
        <taxon>Leptodactylidae</taxon>
        <taxon>Leiuperinae</taxon>
        <taxon>Engystomops</taxon>
    </lineage>
</organism>
<keyword evidence="4" id="KW-0175">Coiled coil</keyword>
<dbReference type="CDD" id="cd04178">
    <property type="entry name" value="Nucleostemin_like"/>
    <property type="match status" value="1"/>
</dbReference>
<feature type="region of interest" description="Disordered" evidence="7">
    <location>
        <begin position="23"/>
        <end position="118"/>
    </location>
</feature>
<dbReference type="SUPFAM" id="SSF52540">
    <property type="entry name" value="P-loop containing nucleoside triphosphate hydrolases"/>
    <property type="match status" value="1"/>
</dbReference>
<feature type="compositionally biased region" description="Acidic residues" evidence="7">
    <location>
        <begin position="464"/>
        <end position="476"/>
    </location>
</feature>
<keyword evidence="10" id="KW-1185">Reference proteome</keyword>
<protein>
    <recommendedName>
        <fullName evidence="2">Guanine nucleotide-binding protein-like 3</fullName>
    </recommendedName>
</protein>
<gene>
    <name evidence="9" type="ORF">GDO81_018205</name>
</gene>
<dbReference type="Gene3D" id="3.40.50.300">
    <property type="entry name" value="P-loop containing nucleotide triphosphate hydrolases"/>
    <property type="match status" value="1"/>
</dbReference>
<dbReference type="InterPro" id="IPR050755">
    <property type="entry name" value="TRAFAC_YlqF/YawG_RiboMat"/>
</dbReference>
<feature type="compositionally biased region" description="Basic and acidic residues" evidence="7">
    <location>
        <begin position="477"/>
        <end position="500"/>
    </location>
</feature>
<keyword evidence="6" id="KW-0539">Nucleus</keyword>
<keyword evidence="3" id="KW-0547">Nucleotide-binding</keyword>
<feature type="domain" description="CP-type G" evidence="8">
    <location>
        <begin position="125"/>
        <end position="307"/>
    </location>
</feature>
<comment type="subcellular location">
    <subcellularLocation>
        <location evidence="1">Nucleus</location>
        <location evidence="1">Nucleolus</location>
    </subcellularLocation>
</comment>
<evidence type="ECO:0000256" key="5">
    <source>
        <dbReference type="ARBA" id="ARBA00023134"/>
    </source>
</evidence>
<dbReference type="InterPro" id="IPR030378">
    <property type="entry name" value="G_CP_dom"/>
</dbReference>
<evidence type="ECO:0000256" key="3">
    <source>
        <dbReference type="ARBA" id="ARBA00022741"/>
    </source>
</evidence>
<name>A0AAV7A5D3_ENGPU</name>
<dbReference type="GO" id="GO:0005525">
    <property type="term" value="F:GTP binding"/>
    <property type="evidence" value="ECO:0007669"/>
    <property type="project" value="UniProtKB-KW"/>
</dbReference>
<dbReference type="PROSITE" id="PS51721">
    <property type="entry name" value="G_CP"/>
    <property type="match status" value="1"/>
</dbReference>
<dbReference type="InterPro" id="IPR014813">
    <property type="entry name" value="Gnl3_N_dom"/>
</dbReference>
<evidence type="ECO:0000256" key="1">
    <source>
        <dbReference type="ARBA" id="ARBA00004604"/>
    </source>
</evidence>
<evidence type="ECO:0000256" key="6">
    <source>
        <dbReference type="ARBA" id="ARBA00023242"/>
    </source>
</evidence>
<evidence type="ECO:0000313" key="9">
    <source>
        <dbReference type="EMBL" id="KAG8556786.1"/>
    </source>
</evidence>
<dbReference type="AlphaFoldDB" id="A0AAV7A5D3"/>
<dbReference type="Pfam" id="PF01926">
    <property type="entry name" value="MMR_HSR1"/>
    <property type="match status" value="1"/>
</dbReference>
<evidence type="ECO:0000313" key="10">
    <source>
        <dbReference type="Proteomes" id="UP000824782"/>
    </source>
</evidence>
<feature type="compositionally biased region" description="Basic and acidic residues" evidence="7">
    <location>
        <begin position="57"/>
        <end position="118"/>
    </location>
</feature>
<dbReference type="InterPro" id="IPR023179">
    <property type="entry name" value="GTP-bd_ortho_bundle_sf"/>
</dbReference>
<sequence length="527" mass="59920">MRRPKLKAASKRMSCSKRFKIQRKVREHKRKVKKEAKKKGIVRKPKKDIRVPNAAPFKEDILREAEQRKQMREELKRQQKLERQKEVAQKRKLKDQKESKKPEEVKEKPKETKQRLMRDSPKFLCQEVNKVIEAADVVLEVLDARDPMGSRCLQAEQAVLQSPNKKLLLVLNKIDLVPKENLEKWIRFLSLELPTIAFKCSTLVAEKSLPGPGKKLNPDCVDISKGIVPFGVASLLRILHSLCPTPDEPIKVGLIGFSNVGKSSLVNTLKQYKVCTVGALRGTTRKMQDVKIDESIRIMDSPSIIVSPDNPPVTLFMRTALLKDGEDSESNVNNVLENCDKKQVMLRYNLPTFKTTLEFLNWLAYKRGMLKKKGLPNLEGAAKIFLNDWMGARLCYYTVPPASFKSHVDGKYTAAMKKLVNFRILEEENNRTVAGMKNPTPASCIPFHLSCITNGIMDENEIQEPIDKDSDEEEDKEKDKDASGDENENKMEEGEPETGKKKTVASVSFDKPATAGNDDYDFNTDFF</sequence>
<evidence type="ECO:0000256" key="7">
    <source>
        <dbReference type="SAM" id="MobiDB-lite"/>
    </source>
</evidence>
<dbReference type="PANTHER" id="PTHR11089">
    <property type="entry name" value="GTP-BINDING PROTEIN-RELATED"/>
    <property type="match status" value="1"/>
</dbReference>
<accession>A0AAV7A5D3</accession>
<evidence type="ECO:0000259" key="8">
    <source>
        <dbReference type="PROSITE" id="PS51721"/>
    </source>
</evidence>
<feature type="region of interest" description="Disordered" evidence="7">
    <location>
        <begin position="464"/>
        <end position="527"/>
    </location>
</feature>
<keyword evidence="5" id="KW-0342">GTP-binding</keyword>
<evidence type="ECO:0000256" key="2">
    <source>
        <dbReference type="ARBA" id="ARBA00016532"/>
    </source>
</evidence>
<feature type="compositionally biased region" description="Basic residues" evidence="7">
    <location>
        <begin position="23"/>
        <end position="47"/>
    </location>
</feature>
<dbReference type="Pfam" id="PF08701">
    <property type="entry name" value="GN3L_Grn1"/>
    <property type="match status" value="1"/>
</dbReference>
<evidence type="ECO:0000256" key="4">
    <source>
        <dbReference type="ARBA" id="ARBA00023054"/>
    </source>
</evidence>